<gene>
    <name evidence="11" type="ORF">NQ318_005330</name>
</gene>
<feature type="transmembrane region" description="Helical" evidence="9">
    <location>
        <begin position="7"/>
        <end position="28"/>
    </location>
</feature>
<evidence type="ECO:0000256" key="3">
    <source>
        <dbReference type="ARBA" id="ARBA00022692"/>
    </source>
</evidence>
<keyword evidence="4 9" id="KW-1133">Transmembrane helix</keyword>
<evidence type="ECO:0000313" key="12">
    <source>
        <dbReference type="Proteomes" id="UP001162162"/>
    </source>
</evidence>
<evidence type="ECO:0000256" key="9">
    <source>
        <dbReference type="SAM" id="Phobius"/>
    </source>
</evidence>
<dbReference type="Proteomes" id="UP001162162">
    <property type="component" value="Unassembled WGS sequence"/>
</dbReference>
<dbReference type="AlphaFoldDB" id="A0AAV8XI65"/>
<dbReference type="GO" id="GO:0042277">
    <property type="term" value="F:peptide binding"/>
    <property type="evidence" value="ECO:0007669"/>
    <property type="project" value="TreeGrafter"/>
</dbReference>
<dbReference type="PANTHER" id="PTHR24229">
    <property type="entry name" value="NEUROPEPTIDES RECEPTOR"/>
    <property type="match status" value="1"/>
</dbReference>
<accession>A0AAV8XI65</accession>
<feature type="domain" description="G-protein coupled receptors family 1 profile" evidence="10">
    <location>
        <begin position="1"/>
        <end position="50"/>
    </location>
</feature>
<dbReference type="SUPFAM" id="SSF81321">
    <property type="entry name" value="Family A G protein-coupled receptor-like"/>
    <property type="match status" value="1"/>
</dbReference>
<evidence type="ECO:0000256" key="4">
    <source>
        <dbReference type="ARBA" id="ARBA00022989"/>
    </source>
</evidence>
<dbReference type="GO" id="GO:0004930">
    <property type="term" value="F:G protein-coupled receptor activity"/>
    <property type="evidence" value="ECO:0007669"/>
    <property type="project" value="UniProtKB-KW"/>
</dbReference>
<evidence type="ECO:0000256" key="8">
    <source>
        <dbReference type="ARBA" id="ARBA00023224"/>
    </source>
</evidence>
<evidence type="ECO:0000256" key="1">
    <source>
        <dbReference type="ARBA" id="ARBA00004651"/>
    </source>
</evidence>
<keyword evidence="3 9" id="KW-0812">Transmembrane</keyword>
<proteinExistence type="predicted"/>
<keyword evidence="12" id="KW-1185">Reference proteome</keyword>
<dbReference type="GO" id="GO:0005886">
    <property type="term" value="C:plasma membrane"/>
    <property type="evidence" value="ECO:0007669"/>
    <property type="project" value="UniProtKB-SubCell"/>
</dbReference>
<dbReference type="PANTHER" id="PTHR24229:SF40">
    <property type="entry name" value="ALLATOSTATIN C RECEPTOR 1-RELATED"/>
    <property type="match status" value="1"/>
</dbReference>
<organism evidence="11 12">
    <name type="scientific">Aromia moschata</name>
    <dbReference type="NCBI Taxonomy" id="1265417"/>
    <lineage>
        <taxon>Eukaryota</taxon>
        <taxon>Metazoa</taxon>
        <taxon>Ecdysozoa</taxon>
        <taxon>Arthropoda</taxon>
        <taxon>Hexapoda</taxon>
        <taxon>Insecta</taxon>
        <taxon>Pterygota</taxon>
        <taxon>Neoptera</taxon>
        <taxon>Endopterygota</taxon>
        <taxon>Coleoptera</taxon>
        <taxon>Polyphaga</taxon>
        <taxon>Cucujiformia</taxon>
        <taxon>Chrysomeloidea</taxon>
        <taxon>Cerambycidae</taxon>
        <taxon>Cerambycinae</taxon>
        <taxon>Callichromatini</taxon>
        <taxon>Aromia</taxon>
    </lineage>
</organism>
<evidence type="ECO:0000256" key="2">
    <source>
        <dbReference type="ARBA" id="ARBA00022475"/>
    </source>
</evidence>
<keyword evidence="7" id="KW-0675">Receptor</keyword>
<dbReference type="EMBL" id="JAPWTK010000566">
    <property type="protein sequence ID" value="KAJ8938312.1"/>
    <property type="molecule type" value="Genomic_DNA"/>
</dbReference>
<sequence>MQTVTNMYIVNLAIADECFLIGIPFLIATLLHRHWIFGFAIPLCLILVFYWLVIRKLKTVGPKNKSKEKKRSHRKVTNLVLTVVTVDNITL</sequence>
<evidence type="ECO:0000259" key="10">
    <source>
        <dbReference type="PROSITE" id="PS50262"/>
    </source>
</evidence>
<dbReference type="PROSITE" id="PS50262">
    <property type="entry name" value="G_PROTEIN_RECEP_F1_2"/>
    <property type="match status" value="1"/>
</dbReference>
<feature type="transmembrane region" description="Helical" evidence="9">
    <location>
        <begin position="34"/>
        <end position="53"/>
    </location>
</feature>
<evidence type="ECO:0000256" key="6">
    <source>
        <dbReference type="ARBA" id="ARBA00023136"/>
    </source>
</evidence>
<comment type="subcellular location">
    <subcellularLocation>
        <location evidence="1">Cell membrane</location>
        <topology evidence="1">Multi-pass membrane protein</topology>
    </subcellularLocation>
</comment>
<comment type="caution">
    <text evidence="11">The sequence shown here is derived from an EMBL/GenBank/DDBJ whole genome shotgun (WGS) entry which is preliminary data.</text>
</comment>
<dbReference type="Gene3D" id="1.20.1070.10">
    <property type="entry name" value="Rhodopsin 7-helix transmembrane proteins"/>
    <property type="match status" value="2"/>
</dbReference>
<evidence type="ECO:0000256" key="7">
    <source>
        <dbReference type="ARBA" id="ARBA00023170"/>
    </source>
</evidence>
<protein>
    <recommendedName>
        <fullName evidence="10">G-protein coupled receptors family 1 profile domain-containing protein</fullName>
    </recommendedName>
</protein>
<dbReference type="InterPro" id="IPR017452">
    <property type="entry name" value="GPCR_Rhodpsn_7TM"/>
</dbReference>
<evidence type="ECO:0000313" key="11">
    <source>
        <dbReference type="EMBL" id="KAJ8938312.1"/>
    </source>
</evidence>
<name>A0AAV8XI65_9CUCU</name>
<keyword evidence="5" id="KW-0297">G-protein coupled receptor</keyword>
<keyword evidence="2" id="KW-1003">Cell membrane</keyword>
<keyword evidence="8" id="KW-0807">Transducer</keyword>
<evidence type="ECO:0000256" key="5">
    <source>
        <dbReference type="ARBA" id="ARBA00023040"/>
    </source>
</evidence>
<keyword evidence="6 9" id="KW-0472">Membrane</keyword>
<dbReference type="GO" id="GO:0043005">
    <property type="term" value="C:neuron projection"/>
    <property type="evidence" value="ECO:0007669"/>
    <property type="project" value="TreeGrafter"/>
</dbReference>
<reference evidence="11" key="1">
    <citation type="journal article" date="2023" name="Insect Mol. Biol.">
        <title>Genome sequencing provides insights into the evolution of gene families encoding plant cell wall-degrading enzymes in longhorned beetles.</title>
        <authorList>
            <person name="Shin N.R."/>
            <person name="Okamura Y."/>
            <person name="Kirsch R."/>
            <person name="Pauchet Y."/>
        </authorList>
    </citation>
    <scope>NUCLEOTIDE SEQUENCE</scope>
    <source>
        <strain evidence="11">AMC_N1</strain>
    </source>
</reference>